<gene>
    <name evidence="1" type="ORF">MLD38_019962</name>
</gene>
<evidence type="ECO:0000313" key="1">
    <source>
        <dbReference type="EMBL" id="KAI4363791.1"/>
    </source>
</evidence>
<name>A0ACB9QBM8_9MYRT</name>
<comment type="caution">
    <text evidence="1">The sequence shown here is derived from an EMBL/GenBank/DDBJ whole genome shotgun (WGS) entry which is preliminary data.</text>
</comment>
<sequence>MSKQEKTIDNKEWYLARYSPDGIPSSDHLKLRSSVLSLADLPHGHYALETLFVSLDPYLRSRLTGSDDGLYSPQFQLDQVITAFGIGRVVASNDGKFNEGDIVIHPFLPVAEYNVFPSSDFVARKLEADPAIPLPDVLGCLGVPGFAAWIAIEILACPKEGSNVFISAAAGGVGMYAGQLAKLRGCRVVGSTGSDDKVDLLKREFGYDDAFNYKKETDYDTTLSKYFPDGIDVYLDNVGGRMLEAVLRHVNRYARIPLCGMISQYNQVWTEREGVRNLLNAVGKEVRMEGFLLGSYLDRFGEFTTQMGNYLKEGKIKSKNKMYVGIEGFLEGLQSLFCSSNTGKVVLQVKEQ</sequence>
<proteinExistence type="predicted"/>
<keyword evidence="2" id="KW-1185">Reference proteome</keyword>
<evidence type="ECO:0000313" key="2">
    <source>
        <dbReference type="Proteomes" id="UP001057402"/>
    </source>
</evidence>
<reference evidence="2" key="1">
    <citation type="journal article" date="2023" name="Front. Plant Sci.">
        <title>Chromosomal-level genome assembly of Melastoma candidum provides insights into trichome evolution.</title>
        <authorList>
            <person name="Zhong Y."/>
            <person name="Wu W."/>
            <person name="Sun C."/>
            <person name="Zou P."/>
            <person name="Liu Y."/>
            <person name="Dai S."/>
            <person name="Zhou R."/>
        </authorList>
    </citation>
    <scope>NUCLEOTIDE SEQUENCE [LARGE SCALE GENOMIC DNA]</scope>
</reference>
<accession>A0ACB9QBM8</accession>
<organism evidence="1 2">
    <name type="scientific">Melastoma candidum</name>
    <dbReference type="NCBI Taxonomy" id="119954"/>
    <lineage>
        <taxon>Eukaryota</taxon>
        <taxon>Viridiplantae</taxon>
        <taxon>Streptophyta</taxon>
        <taxon>Embryophyta</taxon>
        <taxon>Tracheophyta</taxon>
        <taxon>Spermatophyta</taxon>
        <taxon>Magnoliopsida</taxon>
        <taxon>eudicotyledons</taxon>
        <taxon>Gunneridae</taxon>
        <taxon>Pentapetalae</taxon>
        <taxon>rosids</taxon>
        <taxon>malvids</taxon>
        <taxon>Myrtales</taxon>
        <taxon>Melastomataceae</taxon>
        <taxon>Melastomatoideae</taxon>
        <taxon>Melastomateae</taxon>
        <taxon>Melastoma</taxon>
    </lineage>
</organism>
<protein>
    <submittedName>
        <fullName evidence="1">Uncharacterized protein</fullName>
    </submittedName>
</protein>
<dbReference type="Proteomes" id="UP001057402">
    <property type="component" value="Chromosome 6"/>
</dbReference>
<dbReference type="EMBL" id="CM042885">
    <property type="protein sequence ID" value="KAI4363791.1"/>
    <property type="molecule type" value="Genomic_DNA"/>
</dbReference>